<dbReference type="PANTHER" id="PTHR12811:SF0">
    <property type="entry name" value="VACUOLAR PROTEIN SORTING-ASSOCIATED PROTEIN 16 HOMOLOG"/>
    <property type="match status" value="1"/>
</dbReference>
<dbReference type="InterPro" id="IPR015943">
    <property type="entry name" value="WD40/YVTN_repeat-like_dom_sf"/>
</dbReference>
<dbReference type="GeneID" id="28938591"/>
<keyword evidence="3" id="KW-1133">Transmembrane helix</keyword>
<dbReference type="Pfam" id="PF04841">
    <property type="entry name" value="Vps16_N"/>
    <property type="match status" value="1"/>
</dbReference>
<dbReference type="GO" id="GO:0030897">
    <property type="term" value="C:HOPS complex"/>
    <property type="evidence" value="ECO:0007669"/>
    <property type="project" value="TreeGrafter"/>
</dbReference>
<dbReference type="GO" id="GO:0042144">
    <property type="term" value="P:vacuole fusion, non-autophagic"/>
    <property type="evidence" value="ECO:0007669"/>
    <property type="project" value="TreeGrafter"/>
</dbReference>
<dbReference type="InterPro" id="IPR006925">
    <property type="entry name" value="Vps16_C"/>
</dbReference>
<dbReference type="InterPro" id="IPR016534">
    <property type="entry name" value="VPS16"/>
</dbReference>
<protein>
    <recommendedName>
        <fullName evidence="2">Probable vacuolar protein sorting-associated protein 16 homolog</fullName>
    </recommendedName>
</protein>
<dbReference type="eggNOG" id="KOG2280">
    <property type="taxonomic scope" value="Eukaryota"/>
</dbReference>
<evidence type="ECO:0000313" key="6">
    <source>
        <dbReference type="EMBL" id="KTW32584.1"/>
    </source>
</evidence>
<dbReference type="SUPFAM" id="SSF50978">
    <property type="entry name" value="WD40 repeat-like"/>
    <property type="match status" value="1"/>
</dbReference>
<dbReference type="PANTHER" id="PTHR12811">
    <property type="entry name" value="VACUOLAR PROTEIN SORTING VPS16"/>
    <property type="match status" value="1"/>
</dbReference>
<keyword evidence="2" id="KW-0653">Protein transport</keyword>
<dbReference type="VEuPathDB" id="FungiDB:T551_00069"/>
<accession>A0A0W4ZW39</accession>
<dbReference type="GO" id="GO:0006886">
    <property type="term" value="P:intracellular protein transport"/>
    <property type="evidence" value="ECO:0007669"/>
    <property type="project" value="InterPro"/>
</dbReference>
<dbReference type="EMBL" id="LFWA01000001">
    <property type="protein sequence ID" value="KTW32584.1"/>
    <property type="molecule type" value="Genomic_DNA"/>
</dbReference>
<dbReference type="Gene3D" id="2.130.10.10">
    <property type="entry name" value="YVTN repeat-like/Quinoprotein amine dehydrogenase"/>
    <property type="match status" value="1"/>
</dbReference>
<evidence type="ECO:0000256" key="3">
    <source>
        <dbReference type="SAM" id="Phobius"/>
    </source>
</evidence>
<keyword evidence="3" id="KW-0472">Membrane</keyword>
<dbReference type="InterPro" id="IPR038132">
    <property type="entry name" value="Vps16_C_sf"/>
</dbReference>
<dbReference type="OrthoDB" id="1792at2759"/>
<dbReference type="InterPro" id="IPR036322">
    <property type="entry name" value="WD40_repeat_dom_sf"/>
</dbReference>
<feature type="domain" description="Vps16 C-terminal" evidence="4">
    <location>
        <begin position="501"/>
        <end position="806"/>
    </location>
</feature>
<feature type="transmembrane region" description="Helical" evidence="3">
    <location>
        <begin position="32"/>
        <end position="49"/>
    </location>
</feature>
<evidence type="ECO:0000256" key="1">
    <source>
        <dbReference type="ARBA" id="ARBA00009250"/>
    </source>
</evidence>
<feature type="domain" description="Vps16 N-terminal" evidence="5">
    <location>
        <begin position="5"/>
        <end position="407"/>
    </location>
</feature>
<evidence type="ECO:0000259" key="5">
    <source>
        <dbReference type="Pfam" id="PF04841"/>
    </source>
</evidence>
<evidence type="ECO:0000259" key="4">
    <source>
        <dbReference type="Pfam" id="PF04840"/>
    </source>
</evidence>
<dbReference type="Pfam" id="PF04840">
    <property type="entry name" value="Vps16_C"/>
    <property type="match status" value="1"/>
</dbReference>
<proteinExistence type="inferred from homology"/>
<gene>
    <name evidence="6" type="ORF">T551_00069</name>
</gene>
<comment type="caution">
    <text evidence="6">The sequence shown here is derived from an EMBL/GenBank/DDBJ whole genome shotgun (WGS) entry which is preliminary data.</text>
</comment>
<evidence type="ECO:0000256" key="2">
    <source>
        <dbReference type="PIRNR" id="PIRNR007949"/>
    </source>
</evidence>
<sequence length="825" mass="94858">MKQPTEGWVQLSKEKFYQKIELSIMLWKGVELSGYISAGALYGGAIALVRDDRVIHKYLGPDNTKSNIRIYNSYGAFIREIHWDIGKIRGLGWSDSERLIVVTEDGIVRNYNIQGEFTQFSLGKEINEHLVINCQFWGTGFVALLENNTFIAVNSYDEPRPRVLCSPEFEDIIHSWTIIAPQFSSNLHVEVLVSTKSTIYIIDEAENTDQCLQQGPFLDMSVSPNGQFLALHTFQNKIWVISTGFQRSMSEFTLTEHEKPLKMGWCGNDSVIILYNTIILMIGPFGGFLSFPYNGPALLISEIDGVRIITSDKCEFLQKVPDDLKNVYKTEENSYGAILLKSIQYFDQESSKIDENIQSIKPYLAEAVDQCIKAAGYEFDPFWQKRLLKAASFGKSYLNFYNPEEFVEMCEILRVLNSMRFYDVGIPLTFKEYFHLTPEGLIERLITRQKHFLALKICEYLRLPSDKIYTHWACMKIKHSVDDEETIYRVIIEKLILKKGVSFEEIARTACDEGKQKLAVKLLDYTLKASNKIHLLLSIRENETALIKAIESGDVDLVLYVILYLKDKLPLAHFFQIIRDKAVAVSILETYAKEHDSELLKDFYYQDDRRSDGANVILLESLRTSNIDLKIEKLKLSVGLYKEYKDFSFEIKNLEEHITLLELQQTYEKEFHELFIGLSINETVFKLIKINQMTAALKIKSDFKIPIKRFWWLKLRALVAIRDWTQLEDWANKSKKSPIGYEPFVSECLAAGNKKMAANFIPKCSEITPTFRAELWAKAGDWISAGSEALKYKNLKLFEDLKSKAPLNIIKELEKLTLSSASSSK</sequence>
<dbReference type="AlphaFoldDB" id="A0A0W4ZW39"/>
<dbReference type="RefSeq" id="XP_018231276.1">
    <property type="nucleotide sequence ID" value="XM_018372336.1"/>
</dbReference>
<dbReference type="GO" id="GO:0016197">
    <property type="term" value="P:endosomal transport"/>
    <property type="evidence" value="ECO:0007669"/>
    <property type="project" value="TreeGrafter"/>
</dbReference>
<name>A0A0W4ZW39_PNEJ7</name>
<comment type="similarity">
    <text evidence="1 2">Belongs to the VPS16 family.</text>
</comment>
<dbReference type="Proteomes" id="UP000053447">
    <property type="component" value="Unassembled WGS sequence"/>
</dbReference>
<dbReference type="GO" id="GO:0005768">
    <property type="term" value="C:endosome"/>
    <property type="evidence" value="ECO:0007669"/>
    <property type="project" value="UniProtKB-ARBA"/>
</dbReference>
<organism evidence="6 7">
    <name type="scientific">Pneumocystis jirovecii (strain RU7)</name>
    <name type="common">Human pneumocystis pneumonia agent</name>
    <dbReference type="NCBI Taxonomy" id="1408657"/>
    <lineage>
        <taxon>Eukaryota</taxon>
        <taxon>Fungi</taxon>
        <taxon>Dikarya</taxon>
        <taxon>Ascomycota</taxon>
        <taxon>Taphrinomycotina</taxon>
        <taxon>Pneumocystomycetes</taxon>
        <taxon>Pneumocystaceae</taxon>
        <taxon>Pneumocystis</taxon>
    </lineage>
</organism>
<feature type="transmembrane region" description="Helical" evidence="3">
    <location>
        <begin position="272"/>
        <end position="293"/>
    </location>
</feature>
<dbReference type="GO" id="GO:0003779">
    <property type="term" value="F:actin binding"/>
    <property type="evidence" value="ECO:0007669"/>
    <property type="project" value="TreeGrafter"/>
</dbReference>
<keyword evidence="2" id="KW-0813">Transport</keyword>
<evidence type="ECO:0000313" key="7">
    <source>
        <dbReference type="Proteomes" id="UP000053447"/>
    </source>
</evidence>
<dbReference type="PIRSF" id="PIRSF007949">
    <property type="entry name" value="VPS16"/>
    <property type="match status" value="1"/>
</dbReference>
<dbReference type="InterPro" id="IPR006926">
    <property type="entry name" value="Vps16_N"/>
</dbReference>
<dbReference type="STRING" id="1408657.A0A0W4ZW39"/>
<comment type="function">
    <text evidence="2">Essential for vacuolar protein sorting. Required for vacuole biogenesis, stability and to maintain vacuole morphology.</text>
</comment>
<reference evidence="7" key="1">
    <citation type="journal article" date="2016" name="Nat. Commun.">
        <title>Genome analysis of three Pneumocystis species reveals adaptation mechanisms to life exclusively in mammalian hosts.</title>
        <authorList>
            <person name="Ma L."/>
            <person name="Chen Z."/>
            <person name="Huang D.W."/>
            <person name="Kutty G."/>
            <person name="Ishihara M."/>
            <person name="Wang H."/>
            <person name="Abouelleil A."/>
            <person name="Bishop L."/>
            <person name="Davey E."/>
            <person name="Deng R."/>
            <person name="Deng X."/>
            <person name="Fan L."/>
            <person name="Fantoni G."/>
            <person name="Fitzgerald M."/>
            <person name="Gogineni E."/>
            <person name="Goldberg J.M."/>
            <person name="Handley G."/>
            <person name="Hu X."/>
            <person name="Huber C."/>
            <person name="Jiao X."/>
            <person name="Jones K."/>
            <person name="Levin J.Z."/>
            <person name="Liu Y."/>
            <person name="Macdonald P."/>
            <person name="Melnikov A."/>
            <person name="Raley C."/>
            <person name="Sassi M."/>
            <person name="Sherman B.T."/>
            <person name="Song X."/>
            <person name="Sykes S."/>
            <person name="Tran B."/>
            <person name="Walsh L."/>
            <person name="Xia Y."/>
            <person name="Yang J."/>
            <person name="Young S."/>
            <person name="Zeng Q."/>
            <person name="Zheng X."/>
            <person name="Stephens R."/>
            <person name="Nusbaum C."/>
            <person name="Birren B.W."/>
            <person name="Azadi P."/>
            <person name="Lempicki R.A."/>
            <person name="Cuomo C.A."/>
            <person name="Kovacs J.A."/>
        </authorList>
    </citation>
    <scope>NUCLEOTIDE SEQUENCE [LARGE SCALE GENOMIC DNA]</scope>
    <source>
        <strain evidence="7">RU7</strain>
    </source>
</reference>
<keyword evidence="3" id="KW-0812">Transmembrane</keyword>
<keyword evidence="7" id="KW-1185">Reference proteome</keyword>
<dbReference type="Gene3D" id="1.10.150.780">
    <property type="entry name" value="Vps16, C-terminal region"/>
    <property type="match status" value="1"/>
</dbReference>